<organism evidence="1 2">
    <name type="scientific">Streptococcus dysgalactiae subsp. dysgalactiae</name>
    <dbReference type="NCBI Taxonomy" id="99822"/>
    <lineage>
        <taxon>Bacteria</taxon>
        <taxon>Bacillati</taxon>
        <taxon>Bacillota</taxon>
        <taxon>Bacilli</taxon>
        <taxon>Lactobacillales</taxon>
        <taxon>Streptococcaceae</taxon>
        <taxon>Streptococcus</taxon>
    </lineage>
</organism>
<dbReference type="GO" id="GO:0008237">
    <property type="term" value="F:metallopeptidase activity"/>
    <property type="evidence" value="ECO:0007669"/>
    <property type="project" value="UniProtKB-KW"/>
</dbReference>
<reference evidence="1 2" key="1">
    <citation type="submission" date="2018-10" db="EMBL/GenBank/DDBJ databases">
        <title>Comparative Genomics Analysis of the Streptococcus dysgalactiae subspecies dysgalactiae.</title>
        <authorList>
            <person name="Koh T.H."/>
            <person name="Abdul Rahman N."/>
            <person name="Sessions O.M."/>
        </authorList>
    </citation>
    <scope>NUCLEOTIDE SEQUENCE [LARGE SCALE GENOMIC DNA]</scope>
    <source>
        <strain evidence="1 2">DB60705-15</strain>
    </source>
</reference>
<proteinExistence type="predicted"/>
<dbReference type="PANTHER" id="PTHR36844:SF1">
    <property type="entry name" value="PROTEASE PRSW"/>
    <property type="match status" value="1"/>
</dbReference>
<sequence length="271" mass="30007">MKRLIHSKWLLPSLFIALVLNGIEFELLGLLSDVPTYQVASALILATSLFGLYLIPFSVGIYYLAKRYQMSGFLVAVASLGGIYISGFLASYGNQWVGQFWSHVIPSTSFVSHWNDALTAPIVEEPIKAFAAILVISLFPTISLKEKFVVALLAGMGFQLTEDISYLSQAASKSLDSLLPTALERISGAATSHWVYTAIFTMGLYLLLKGSTTFSRRQKLFWLLSPLVLHFIWNSPLTNFSGLTIILGTLTLLIFINLFQKIDALDSNKRL</sequence>
<dbReference type="Proteomes" id="UP000347383">
    <property type="component" value="Chromosome"/>
</dbReference>
<evidence type="ECO:0000313" key="2">
    <source>
        <dbReference type="Proteomes" id="UP000347383"/>
    </source>
</evidence>
<dbReference type="EMBL" id="CP033165">
    <property type="protein sequence ID" value="QGH02341.1"/>
    <property type="molecule type" value="Genomic_DNA"/>
</dbReference>
<dbReference type="AlphaFoldDB" id="A0A9X7SK09"/>
<dbReference type="RefSeq" id="WP_129555486.1">
    <property type="nucleotide sequence ID" value="NZ_CP033165.1"/>
</dbReference>
<dbReference type="Pfam" id="PF13367">
    <property type="entry name" value="PrsW-protease"/>
    <property type="match status" value="1"/>
</dbReference>
<evidence type="ECO:0000313" key="1">
    <source>
        <dbReference type="EMBL" id="QGH02341.1"/>
    </source>
</evidence>
<dbReference type="PANTHER" id="PTHR36844">
    <property type="entry name" value="PROTEASE PRSW"/>
    <property type="match status" value="1"/>
</dbReference>
<gene>
    <name evidence="1" type="ORF">EA457_07205</name>
</gene>
<accession>A0A9X7SK09</accession>
<protein>
    <submittedName>
        <fullName evidence="1">PrsW family intramembrane metalloprotease</fullName>
    </submittedName>
</protein>
<name>A0A9X7SK09_STRDY</name>
<keyword evidence="1" id="KW-0378">Hydrolase</keyword>
<keyword evidence="1" id="KW-0482">Metalloprotease</keyword>
<dbReference type="InterPro" id="IPR026898">
    <property type="entry name" value="PrsW"/>
</dbReference>
<keyword evidence="1" id="KW-0645">Protease</keyword>